<dbReference type="RefSeq" id="WP_387699841.1">
    <property type="nucleotide sequence ID" value="NZ_JBIAMX010000004.1"/>
</dbReference>
<dbReference type="EMBL" id="JBIAMX010000004">
    <property type="protein sequence ID" value="MFF0543191.1"/>
    <property type="molecule type" value="Genomic_DNA"/>
</dbReference>
<sequence>MTAVPLKVPALLPPWSSAAPTHGTTTVSLTAQNRDGRTAHIQLQRCTVGRLRYAYPTGEHDIEIQITQGENAPLSADLISAVVAAIEAAEPRCRRIVLPVPVAALDDIAAAEQAGLRPVVEVDLPDAELVLLVVEPAWVRGEGGNADQVPGT</sequence>
<comment type="caution">
    <text evidence="1">The sequence shown here is derived from an EMBL/GenBank/DDBJ whole genome shotgun (WGS) entry which is preliminary data.</text>
</comment>
<proteinExistence type="predicted"/>
<evidence type="ECO:0000313" key="2">
    <source>
        <dbReference type="Proteomes" id="UP001601444"/>
    </source>
</evidence>
<gene>
    <name evidence="1" type="ORF">ACFYTF_10165</name>
</gene>
<accession>A0ABW6PLA6</accession>
<evidence type="ECO:0000313" key="1">
    <source>
        <dbReference type="EMBL" id="MFF0543191.1"/>
    </source>
</evidence>
<name>A0ABW6PLA6_9NOCA</name>
<protein>
    <submittedName>
        <fullName evidence="1">Uncharacterized protein</fullName>
    </submittedName>
</protein>
<reference evidence="1 2" key="1">
    <citation type="submission" date="2024-10" db="EMBL/GenBank/DDBJ databases">
        <title>The Natural Products Discovery Center: Release of the First 8490 Sequenced Strains for Exploring Actinobacteria Biosynthetic Diversity.</title>
        <authorList>
            <person name="Kalkreuter E."/>
            <person name="Kautsar S.A."/>
            <person name="Yang D."/>
            <person name="Bader C.D."/>
            <person name="Teijaro C.N."/>
            <person name="Fluegel L."/>
            <person name="Davis C.M."/>
            <person name="Simpson J.R."/>
            <person name="Lauterbach L."/>
            <person name="Steele A.D."/>
            <person name="Gui C."/>
            <person name="Meng S."/>
            <person name="Li G."/>
            <person name="Viehrig K."/>
            <person name="Ye F."/>
            <person name="Su P."/>
            <person name="Kiefer A.F."/>
            <person name="Nichols A."/>
            <person name="Cepeda A.J."/>
            <person name="Yan W."/>
            <person name="Fan B."/>
            <person name="Jiang Y."/>
            <person name="Adhikari A."/>
            <person name="Zheng C.-J."/>
            <person name="Schuster L."/>
            <person name="Cowan T.M."/>
            <person name="Smanski M.J."/>
            <person name="Chevrette M.G."/>
            <person name="De Carvalho L.P.S."/>
            <person name="Shen B."/>
        </authorList>
    </citation>
    <scope>NUCLEOTIDE SEQUENCE [LARGE SCALE GENOMIC DNA]</scope>
    <source>
        <strain evidence="1 2">NPDC004045</strain>
    </source>
</reference>
<dbReference type="Proteomes" id="UP001601444">
    <property type="component" value="Unassembled WGS sequence"/>
</dbReference>
<keyword evidence="2" id="KW-1185">Reference proteome</keyword>
<dbReference type="Gene3D" id="3.40.630.30">
    <property type="match status" value="1"/>
</dbReference>
<organism evidence="1 2">
    <name type="scientific">Nocardia thailandica</name>
    <dbReference type="NCBI Taxonomy" id="257275"/>
    <lineage>
        <taxon>Bacteria</taxon>
        <taxon>Bacillati</taxon>
        <taxon>Actinomycetota</taxon>
        <taxon>Actinomycetes</taxon>
        <taxon>Mycobacteriales</taxon>
        <taxon>Nocardiaceae</taxon>
        <taxon>Nocardia</taxon>
    </lineage>
</organism>